<name>A0A6V8LZW2_9BACT</name>
<dbReference type="InterPro" id="IPR025824">
    <property type="entry name" value="OB-fold_nuc-bd_dom"/>
</dbReference>
<keyword evidence="2 5" id="KW-0540">Nuclease</keyword>
<evidence type="ECO:0000256" key="6">
    <source>
        <dbReference type="RuleBase" id="RU004355"/>
    </source>
</evidence>
<comment type="subcellular location">
    <subcellularLocation>
        <location evidence="5 6">Cytoplasm</location>
    </subcellularLocation>
</comment>
<dbReference type="GO" id="GO:0005737">
    <property type="term" value="C:cytoplasm"/>
    <property type="evidence" value="ECO:0007669"/>
    <property type="project" value="UniProtKB-SubCell"/>
</dbReference>
<evidence type="ECO:0000313" key="10">
    <source>
        <dbReference type="Proteomes" id="UP000494245"/>
    </source>
</evidence>
<dbReference type="PANTHER" id="PTHR30008">
    <property type="entry name" value="EXODEOXYRIBONUCLEASE 7 LARGE SUBUNIT"/>
    <property type="match status" value="1"/>
</dbReference>
<feature type="domain" description="Exonuclease VII large subunit C-terminal" evidence="7">
    <location>
        <begin position="142"/>
        <end position="452"/>
    </location>
</feature>
<dbReference type="EMBL" id="BLTE01000018">
    <property type="protein sequence ID" value="GFK95559.1"/>
    <property type="molecule type" value="Genomic_DNA"/>
</dbReference>
<evidence type="ECO:0000256" key="2">
    <source>
        <dbReference type="ARBA" id="ARBA00022722"/>
    </source>
</evidence>
<dbReference type="HAMAP" id="MF_00378">
    <property type="entry name" value="Exonuc_7_L"/>
    <property type="match status" value="1"/>
</dbReference>
<accession>A0A6V8LZW2</accession>
<evidence type="ECO:0000313" key="9">
    <source>
        <dbReference type="EMBL" id="GFK95559.1"/>
    </source>
</evidence>
<protein>
    <recommendedName>
        <fullName evidence="5">Exodeoxyribonuclease 7 large subunit</fullName>
        <ecNumber evidence="5">3.1.11.6</ecNumber>
    </recommendedName>
    <alternativeName>
        <fullName evidence="5">Exodeoxyribonuclease VII large subunit</fullName>
        <shortName evidence="5">Exonuclease VII large subunit</shortName>
    </alternativeName>
</protein>
<keyword evidence="10" id="KW-1185">Reference proteome</keyword>
<comment type="catalytic activity">
    <reaction evidence="5 6">
        <text>Exonucleolytic cleavage in either 5'- to 3'- or 3'- to 5'-direction to yield nucleoside 5'-phosphates.</text>
        <dbReference type="EC" id="3.1.11.6"/>
    </reaction>
</comment>
<reference evidence="9 10" key="2">
    <citation type="submission" date="2020-05" db="EMBL/GenBank/DDBJ databases">
        <title>Draft genome sequence of Desulfovibrio sp. strainFSS-1.</title>
        <authorList>
            <person name="Shimoshige H."/>
            <person name="Kobayashi H."/>
            <person name="Maekawa T."/>
        </authorList>
    </citation>
    <scope>NUCLEOTIDE SEQUENCE [LARGE SCALE GENOMIC DNA]</scope>
    <source>
        <strain evidence="9 10">SIID29052-01</strain>
    </source>
</reference>
<evidence type="ECO:0000256" key="1">
    <source>
        <dbReference type="ARBA" id="ARBA00022490"/>
    </source>
</evidence>
<comment type="subunit">
    <text evidence="5">Heterooligomer composed of large and small subunits.</text>
</comment>
<evidence type="ECO:0000256" key="4">
    <source>
        <dbReference type="ARBA" id="ARBA00022839"/>
    </source>
</evidence>
<dbReference type="AlphaFoldDB" id="A0A6V8LZW2"/>
<dbReference type="Pfam" id="PF02601">
    <property type="entry name" value="Exonuc_VII_L"/>
    <property type="match status" value="1"/>
</dbReference>
<keyword evidence="3 5" id="KW-0378">Hydrolase</keyword>
<comment type="similarity">
    <text evidence="5 6">Belongs to the XseA family.</text>
</comment>
<dbReference type="GO" id="GO:0008855">
    <property type="term" value="F:exodeoxyribonuclease VII activity"/>
    <property type="evidence" value="ECO:0007669"/>
    <property type="project" value="UniProtKB-UniRule"/>
</dbReference>
<gene>
    <name evidence="5 9" type="primary">xseA</name>
    <name evidence="9" type="ORF">NNJEOMEG_03426</name>
</gene>
<evidence type="ECO:0000256" key="5">
    <source>
        <dbReference type="HAMAP-Rule" id="MF_00378"/>
    </source>
</evidence>
<comment type="caution">
    <text evidence="9">The sequence shown here is derived from an EMBL/GenBank/DDBJ whole genome shotgun (WGS) entry which is preliminary data.</text>
</comment>
<reference evidence="9 10" key="1">
    <citation type="submission" date="2020-04" db="EMBL/GenBank/DDBJ databases">
        <authorList>
            <consortium name="Desulfovibrio sp. FSS-1 genome sequencing consortium"/>
            <person name="Shimoshige H."/>
            <person name="Kobayashi H."/>
            <person name="Maekawa T."/>
        </authorList>
    </citation>
    <scope>NUCLEOTIDE SEQUENCE [LARGE SCALE GENOMIC DNA]</scope>
    <source>
        <strain evidence="9 10">SIID29052-01</strain>
    </source>
</reference>
<feature type="domain" description="OB-fold nucleic acid binding" evidence="8">
    <location>
        <begin position="6"/>
        <end position="118"/>
    </location>
</feature>
<dbReference type="PANTHER" id="PTHR30008:SF0">
    <property type="entry name" value="EXODEOXYRIBONUCLEASE 7 LARGE SUBUNIT"/>
    <property type="match status" value="1"/>
</dbReference>
<organism evidence="9 10">
    <name type="scientific">Fundidesulfovibrio magnetotacticus</name>
    <dbReference type="NCBI Taxonomy" id="2730080"/>
    <lineage>
        <taxon>Bacteria</taxon>
        <taxon>Pseudomonadati</taxon>
        <taxon>Thermodesulfobacteriota</taxon>
        <taxon>Desulfovibrionia</taxon>
        <taxon>Desulfovibrionales</taxon>
        <taxon>Desulfovibrionaceae</taxon>
        <taxon>Fundidesulfovibrio</taxon>
    </lineage>
</organism>
<evidence type="ECO:0000256" key="3">
    <source>
        <dbReference type="ARBA" id="ARBA00022801"/>
    </source>
</evidence>
<proteinExistence type="inferred from homology"/>
<dbReference type="InterPro" id="IPR020579">
    <property type="entry name" value="Exonuc_VII_lsu_C"/>
</dbReference>
<dbReference type="GO" id="GO:0006308">
    <property type="term" value="P:DNA catabolic process"/>
    <property type="evidence" value="ECO:0007669"/>
    <property type="project" value="UniProtKB-UniRule"/>
</dbReference>
<evidence type="ECO:0000259" key="8">
    <source>
        <dbReference type="Pfam" id="PF13742"/>
    </source>
</evidence>
<dbReference type="EC" id="3.1.11.6" evidence="5"/>
<sequence>MPHIFRVGEITRALKDVVEGQFPFVWVRGQVSNLARPASGHVYFSLKDEESVLSVVWFKGSRLGLPLEGRERYDPLTGEVLEEADPSAWLSEGVEALCAGRLTVYAPRGSYQLVAELVQDMGLGRLHLEFEALKRRLAQLGWFDQERKRPLPRDPVRVALVTSASGAAVKDFLRVGGSRGLGCEVRLHPCLVQGEQAPGQIARALEAAGADGWAEAVALVRGGGSLEDLWAFNTEEVARAVVECPVPVVCGVGHEVDVTIADMAADVRAATPSHAAQLLWSERPVLAQRADEALEALERGFARFLAGRAECLEGLARALSWLSPRSRVERLGERLEDLSTRLARAGQDLTRRGADGLEALARRLDACGPSLGDTRALDALESRLELAAGLHAERAGARLELLTARLEGLDPLGPLARGYALALKADGTALRSVTEASPGDRLDIVARDGRLRTSVLDVEETR</sequence>
<dbReference type="InterPro" id="IPR003753">
    <property type="entry name" value="Exonuc_VII_L"/>
</dbReference>
<keyword evidence="4 5" id="KW-0269">Exonuclease</keyword>
<dbReference type="GO" id="GO:0009318">
    <property type="term" value="C:exodeoxyribonuclease VII complex"/>
    <property type="evidence" value="ECO:0007669"/>
    <property type="project" value="UniProtKB-UniRule"/>
</dbReference>
<evidence type="ECO:0000259" key="7">
    <source>
        <dbReference type="Pfam" id="PF02601"/>
    </source>
</evidence>
<dbReference type="NCBIfam" id="TIGR00237">
    <property type="entry name" value="xseA"/>
    <property type="match status" value="1"/>
</dbReference>
<dbReference type="Proteomes" id="UP000494245">
    <property type="component" value="Unassembled WGS sequence"/>
</dbReference>
<dbReference type="GO" id="GO:0003676">
    <property type="term" value="F:nucleic acid binding"/>
    <property type="evidence" value="ECO:0007669"/>
    <property type="project" value="InterPro"/>
</dbReference>
<dbReference type="RefSeq" id="WP_173086671.1">
    <property type="nucleotide sequence ID" value="NZ_BLTE01000018.1"/>
</dbReference>
<keyword evidence="1 5" id="KW-0963">Cytoplasm</keyword>
<dbReference type="CDD" id="cd04489">
    <property type="entry name" value="ExoVII_LU_OBF"/>
    <property type="match status" value="1"/>
</dbReference>
<dbReference type="Pfam" id="PF13742">
    <property type="entry name" value="tRNA_anti_2"/>
    <property type="match status" value="1"/>
</dbReference>
<comment type="function">
    <text evidence="5">Bidirectionally degrades single-stranded DNA into large acid-insoluble oligonucleotides, which are then degraded further into small acid-soluble oligonucleotides.</text>
</comment>